<comment type="caution">
    <text evidence="1">The sequence shown here is derived from an EMBL/GenBank/DDBJ whole genome shotgun (WGS) entry which is preliminary data.</text>
</comment>
<reference evidence="1 2" key="1">
    <citation type="journal article" date="2024" name="G3 (Bethesda)">
        <title>Genome assembly of Hibiscus sabdariffa L. provides insights into metabolisms of medicinal natural products.</title>
        <authorList>
            <person name="Kim T."/>
        </authorList>
    </citation>
    <scope>NUCLEOTIDE SEQUENCE [LARGE SCALE GENOMIC DNA]</scope>
    <source>
        <strain evidence="1">TK-2024</strain>
        <tissue evidence="1">Old leaves</tissue>
    </source>
</reference>
<organism evidence="1 2">
    <name type="scientific">Hibiscus sabdariffa</name>
    <name type="common">roselle</name>
    <dbReference type="NCBI Taxonomy" id="183260"/>
    <lineage>
        <taxon>Eukaryota</taxon>
        <taxon>Viridiplantae</taxon>
        <taxon>Streptophyta</taxon>
        <taxon>Embryophyta</taxon>
        <taxon>Tracheophyta</taxon>
        <taxon>Spermatophyta</taxon>
        <taxon>Magnoliopsida</taxon>
        <taxon>eudicotyledons</taxon>
        <taxon>Gunneridae</taxon>
        <taxon>Pentapetalae</taxon>
        <taxon>rosids</taxon>
        <taxon>malvids</taxon>
        <taxon>Malvales</taxon>
        <taxon>Malvaceae</taxon>
        <taxon>Malvoideae</taxon>
        <taxon>Hibiscus</taxon>
    </lineage>
</organism>
<evidence type="ECO:0000313" key="1">
    <source>
        <dbReference type="EMBL" id="KAK9037773.1"/>
    </source>
</evidence>
<evidence type="ECO:0000313" key="2">
    <source>
        <dbReference type="Proteomes" id="UP001396334"/>
    </source>
</evidence>
<proteinExistence type="predicted"/>
<accession>A0ABR2TJW6</accession>
<gene>
    <name evidence="1" type="ORF">V6N11_022673</name>
</gene>
<keyword evidence="2" id="KW-1185">Reference proteome</keyword>
<sequence length="163" mass="18452">MPQDLREVVKRSVFWAIKASLSFTIFSQLDIFRVKRLQTTNLAEGMALVSSSFGQYLVGQEHVETLNIIFQQHPGLDQGFLPLSISVRSFYMNLLAEISNAVDNTKFQGVPDVVEAINRVKDLEREGFDLTWLKEKIELIRGHMLETSVAAVNELALLTANHF</sequence>
<dbReference type="EMBL" id="JBBPBN010000005">
    <property type="protein sequence ID" value="KAK9037773.1"/>
    <property type="molecule type" value="Genomic_DNA"/>
</dbReference>
<protein>
    <submittedName>
        <fullName evidence="1">Uncharacterized protein</fullName>
    </submittedName>
</protein>
<dbReference type="Proteomes" id="UP001396334">
    <property type="component" value="Unassembled WGS sequence"/>
</dbReference>
<name>A0ABR2TJW6_9ROSI</name>